<evidence type="ECO:0000256" key="1">
    <source>
        <dbReference type="SAM" id="Phobius"/>
    </source>
</evidence>
<dbReference type="Proteomes" id="UP001387364">
    <property type="component" value="Chromosome"/>
</dbReference>
<reference evidence="2 3" key="1">
    <citation type="submission" date="2024-02" db="EMBL/GenBank/DDBJ databases">
        <title>Seven novel Bacillus-like species.</title>
        <authorList>
            <person name="Liu G."/>
        </authorList>
    </citation>
    <scope>NUCLEOTIDE SEQUENCE [LARGE SCALE GENOMIC DNA]</scope>
    <source>
        <strain evidence="2 3">FJAT-52991</strain>
    </source>
</reference>
<organism evidence="2 3">
    <name type="scientific">Bacillus kandeliae</name>
    <dbReference type="NCBI Taxonomy" id="3129297"/>
    <lineage>
        <taxon>Bacteria</taxon>
        <taxon>Bacillati</taxon>
        <taxon>Bacillota</taxon>
        <taxon>Bacilli</taxon>
        <taxon>Bacillales</taxon>
        <taxon>Bacillaceae</taxon>
        <taxon>Bacillus</taxon>
    </lineage>
</organism>
<gene>
    <name evidence="2" type="ORF">WDJ61_10140</name>
</gene>
<feature type="transmembrane region" description="Helical" evidence="1">
    <location>
        <begin position="23"/>
        <end position="47"/>
    </location>
</feature>
<dbReference type="RefSeq" id="WP_338749316.1">
    <property type="nucleotide sequence ID" value="NZ_CP147404.1"/>
</dbReference>
<accession>A0ABZ2N2L8</accession>
<sequence>MGSLLSGLVFIIILSLIKKDKKFFYTGLKILAPGIMFFVSQYLLSFFGLEMKIIVLISILMFILTAVVLLIRERIKKIPNKYNNCQ</sequence>
<keyword evidence="1" id="KW-0812">Transmembrane</keyword>
<keyword evidence="1" id="KW-0472">Membrane</keyword>
<keyword evidence="3" id="KW-1185">Reference proteome</keyword>
<evidence type="ECO:0000313" key="3">
    <source>
        <dbReference type="Proteomes" id="UP001387364"/>
    </source>
</evidence>
<dbReference type="EMBL" id="CP147404">
    <property type="protein sequence ID" value="WXB91636.1"/>
    <property type="molecule type" value="Genomic_DNA"/>
</dbReference>
<keyword evidence="1" id="KW-1133">Transmembrane helix</keyword>
<protein>
    <submittedName>
        <fullName evidence="2">Uncharacterized protein</fullName>
    </submittedName>
</protein>
<name>A0ABZ2N2L8_9BACI</name>
<evidence type="ECO:0000313" key="2">
    <source>
        <dbReference type="EMBL" id="WXB91636.1"/>
    </source>
</evidence>
<proteinExistence type="predicted"/>
<feature type="transmembrane region" description="Helical" evidence="1">
    <location>
        <begin position="53"/>
        <end position="71"/>
    </location>
</feature>